<accession>D7CDG5</accession>
<feature type="compositionally biased region" description="Polar residues" evidence="1">
    <location>
        <begin position="1"/>
        <end position="12"/>
    </location>
</feature>
<feature type="region of interest" description="Disordered" evidence="1">
    <location>
        <begin position="1"/>
        <end position="21"/>
    </location>
</feature>
<dbReference type="InterPro" id="IPR042095">
    <property type="entry name" value="SUMF_sf"/>
</dbReference>
<gene>
    <name evidence="3" type="ordered locus">SBI_09889</name>
</gene>
<feature type="domain" description="Sulfatase-modifying factor enzyme-like" evidence="2">
    <location>
        <begin position="57"/>
        <end position="105"/>
    </location>
</feature>
<evidence type="ECO:0000256" key="1">
    <source>
        <dbReference type="SAM" id="MobiDB-lite"/>
    </source>
</evidence>
<proteinExistence type="predicted"/>
<name>D7CDG5_STRBB</name>
<keyword evidence="4" id="KW-1185">Reference proteome</keyword>
<dbReference type="Gene3D" id="3.90.1580.10">
    <property type="entry name" value="paralog of FGE (formylglycine-generating enzyme)"/>
    <property type="match status" value="1"/>
</dbReference>
<dbReference type="KEGG" id="sbh:SBI_09889"/>
<dbReference type="EMBL" id="CP002047">
    <property type="protein sequence ID" value="ADI13007.1"/>
    <property type="molecule type" value="Genomic_DNA"/>
</dbReference>
<reference evidence="3 4" key="1">
    <citation type="journal article" date="2010" name="J. Bacteriol.">
        <title>Genome sequence of the milbemycin-producing bacterium Streptomyces bingchenggensis.</title>
        <authorList>
            <person name="Wang X.J."/>
            <person name="Yan Y.J."/>
            <person name="Zhang B."/>
            <person name="An J."/>
            <person name="Wang J.J."/>
            <person name="Tian J."/>
            <person name="Jiang L."/>
            <person name="Chen Y.H."/>
            <person name="Huang S.X."/>
            <person name="Yin M."/>
            <person name="Zhang J."/>
            <person name="Gao A.L."/>
            <person name="Liu C.X."/>
            <person name="Zhu Z.X."/>
            <person name="Xiang W.S."/>
        </authorList>
    </citation>
    <scope>NUCLEOTIDE SEQUENCE [LARGE SCALE GENOMIC DNA]</scope>
    <source>
        <strain evidence="3 4">BCW-1</strain>
    </source>
</reference>
<dbReference type="SUPFAM" id="SSF56436">
    <property type="entry name" value="C-type lectin-like"/>
    <property type="match status" value="1"/>
</dbReference>
<sequence>MSPTGLDASTSPVGAEDQVEQPGETCLELLTTQSVDPPGPLITLSTHHPAGKAIDPQGPATGQEKVIRGGSHLCHKSHCNRYRVAARTANTPDGASGHTAFRCARDA</sequence>
<dbReference type="InterPro" id="IPR005532">
    <property type="entry name" value="SUMF_dom"/>
</dbReference>
<dbReference type="Proteomes" id="UP000000377">
    <property type="component" value="Chromosome"/>
</dbReference>
<dbReference type="eggNOG" id="COG1262">
    <property type="taxonomic scope" value="Bacteria"/>
</dbReference>
<dbReference type="HOGENOM" id="CLU_2208486_0_0_11"/>
<dbReference type="AlphaFoldDB" id="D7CDG5"/>
<protein>
    <recommendedName>
        <fullName evidence="2">Sulfatase-modifying factor enzyme-like domain-containing protein</fullName>
    </recommendedName>
</protein>
<dbReference type="PATRIC" id="fig|749414.3.peg.10183"/>
<evidence type="ECO:0000259" key="2">
    <source>
        <dbReference type="Pfam" id="PF03781"/>
    </source>
</evidence>
<dbReference type="Pfam" id="PF03781">
    <property type="entry name" value="FGE-sulfatase"/>
    <property type="match status" value="1"/>
</dbReference>
<evidence type="ECO:0000313" key="4">
    <source>
        <dbReference type="Proteomes" id="UP000000377"/>
    </source>
</evidence>
<evidence type="ECO:0000313" key="3">
    <source>
        <dbReference type="EMBL" id="ADI13007.1"/>
    </source>
</evidence>
<feature type="region of interest" description="Disordered" evidence="1">
    <location>
        <begin position="33"/>
        <end position="64"/>
    </location>
</feature>
<dbReference type="STRING" id="749414.SBI_09889"/>
<organism evidence="3 4">
    <name type="scientific">Streptomyces bingchenggensis (strain BCW-1)</name>
    <dbReference type="NCBI Taxonomy" id="749414"/>
    <lineage>
        <taxon>Bacteria</taxon>
        <taxon>Bacillati</taxon>
        <taxon>Actinomycetota</taxon>
        <taxon>Actinomycetes</taxon>
        <taxon>Kitasatosporales</taxon>
        <taxon>Streptomycetaceae</taxon>
        <taxon>Streptomyces</taxon>
    </lineage>
</organism>
<dbReference type="InterPro" id="IPR016187">
    <property type="entry name" value="CTDL_fold"/>
</dbReference>